<proteinExistence type="predicted"/>
<evidence type="ECO:0000313" key="1">
    <source>
        <dbReference type="EMBL" id="EYF08493.1"/>
    </source>
</evidence>
<dbReference type="AlphaFoldDB" id="A0A017TGT8"/>
<comment type="caution">
    <text evidence="1">The sequence shown here is derived from an EMBL/GenBank/DDBJ whole genome shotgun (WGS) entry which is preliminary data.</text>
</comment>
<organism evidence="1 2">
    <name type="scientific">Chondromyces apiculatus DSM 436</name>
    <dbReference type="NCBI Taxonomy" id="1192034"/>
    <lineage>
        <taxon>Bacteria</taxon>
        <taxon>Pseudomonadati</taxon>
        <taxon>Myxococcota</taxon>
        <taxon>Polyangia</taxon>
        <taxon>Polyangiales</taxon>
        <taxon>Polyangiaceae</taxon>
        <taxon>Chondromyces</taxon>
    </lineage>
</organism>
<evidence type="ECO:0000313" key="2">
    <source>
        <dbReference type="Proteomes" id="UP000019678"/>
    </source>
</evidence>
<dbReference type="InterPro" id="IPR011990">
    <property type="entry name" value="TPR-like_helical_dom_sf"/>
</dbReference>
<name>A0A017TGT8_9BACT</name>
<dbReference type="SUPFAM" id="SSF48452">
    <property type="entry name" value="TPR-like"/>
    <property type="match status" value="1"/>
</dbReference>
<dbReference type="eggNOG" id="COG2442">
    <property type="taxonomic scope" value="Bacteria"/>
</dbReference>
<protein>
    <submittedName>
        <fullName evidence="1">Uncharacterized protein</fullName>
    </submittedName>
</protein>
<accession>A0A017TGT8</accession>
<gene>
    <name evidence="1" type="ORF">CAP_4022</name>
</gene>
<reference evidence="1 2" key="1">
    <citation type="submission" date="2013-05" db="EMBL/GenBank/DDBJ databases">
        <title>Genome assembly of Chondromyces apiculatus DSM 436.</title>
        <authorList>
            <person name="Sharma G."/>
            <person name="Khatri I."/>
            <person name="Kaur C."/>
            <person name="Mayilraj S."/>
            <person name="Subramanian S."/>
        </authorList>
    </citation>
    <scope>NUCLEOTIDE SEQUENCE [LARGE SCALE GENOMIC DNA]</scope>
    <source>
        <strain evidence="1 2">DSM 436</strain>
    </source>
</reference>
<sequence>MHLVEVEGKQMARFLGEIQAGRQVRLGQGRAQTQILRQAADVLGEAAILVQIERDLDVGSYVPLSIAMRCGPEVLSQTAEHLRGPTTSTDGWQGVIGQALRGKFLLVDGLEHLQASRAEWELPGLYAPSSRSLSTWLEQRAAMATLVGAPRYALRPVEDSRWTADRLWELTERDPERYALAVAREIMLGPGERRGWDEPSLMADLWDGMPLELRELISLLATHGRPIQHTLFEELELLSVESIKRARDLALIDVHEGQISLPQPWYGVSGQGKPVKRHRILADAFAHVARGGAGHPNHLAVLEAHRHYAAIPDIEQALEFADFSVGPLLESAVRQSKQGYPERAVQSYEALLELDERCPGRLERRTRAYAKHYCHYNQALMLAERSPDGTGENIEETIAGYRSALTDWPENALFWSRLVRKLFDASRESEAMEALRAAYVDVPPHPERDRSLIVNTVDRLIARNLLLPAVFVWGGHEWQSGSERAVEERLEKRLASGFQTTRLWAPGVAATQVNPPAHVTALWQLEQDGWICSSGELHRNGETRTEAVSSLVRALAFDALATRWREETGGLSVMRVAYQHPAYQQILSFGPRVVPEILRLIERQPDHWHDALVRLTGETPVQPGEKMTTSQLCARWVTWGKARGMRW</sequence>
<dbReference type="Gene3D" id="1.25.40.10">
    <property type="entry name" value="Tetratricopeptide repeat domain"/>
    <property type="match status" value="1"/>
</dbReference>
<dbReference type="STRING" id="1192034.CAP_4022"/>
<dbReference type="Proteomes" id="UP000019678">
    <property type="component" value="Unassembled WGS sequence"/>
</dbReference>
<dbReference type="EMBL" id="ASRX01000003">
    <property type="protein sequence ID" value="EYF08493.1"/>
    <property type="molecule type" value="Genomic_DNA"/>
</dbReference>
<keyword evidence="2" id="KW-1185">Reference proteome</keyword>